<keyword evidence="1" id="KW-0597">Phosphoprotein</keyword>
<evidence type="ECO:0000313" key="5">
    <source>
        <dbReference type="EMBL" id="SEE45718.1"/>
    </source>
</evidence>
<evidence type="ECO:0000313" key="7">
    <source>
        <dbReference type="Proteomes" id="UP000183071"/>
    </source>
</evidence>
<dbReference type="Gene3D" id="2.40.50.1020">
    <property type="entry name" value="LytTr DNA-binding domain"/>
    <property type="match status" value="1"/>
</dbReference>
<dbReference type="GO" id="GO:0000156">
    <property type="term" value="F:phosphorelay response regulator activity"/>
    <property type="evidence" value="ECO:0007669"/>
    <property type="project" value="InterPro"/>
</dbReference>
<dbReference type="Gene3D" id="3.40.50.2300">
    <property type="match status" value="1"/>
</dbReference>
<name>A0A0N0CFX4_9FLAO</name>
<organism evidence="4 6">
    <name type="scientific">Polaribacter dokdonensis DSW-5</name>
    <dbReference type="NCBI Taxonomy" id="1300348"/>
    <lineage>
        <taxon>Bacteria</taxon>
        <taxon>Pseudomonadati</taxon>
        <taxon>Bacteroidota</taxon>
        <taxon>Flavobacteriia</taxon>
        <taxon>Flavobacteriales</taxon>
        <taxon>Flavobacteriaceae</taxon>
    </lineage>
</organism>
<evidence type="ECO:0000313" key="6">
    <source>
        <dbReference type="Proteomes" id="UP000037716"/>
    </source>
</evidence>
<dbReference type="PROSITE" id="PS50930">
    <property type="entry name" value="HTH_LYTTR"/>
    <property type="match status" value="1"/>
</dbReference>
<dbReference type="InterPro" id="IPR001789">
    <property type="entry name" value="Sig_transdc_resp-reg_receiver"/>
</dbReference>
<dbReference type="PATRIC" id="fig|1300348.6.peg.2008"/>
<gene>
    <name evidence="4" type="ORF">I602_2007</name>
    <name evidence="5" type="ORF">SAMN05444353_1779</name>
</gene>
<accession>A0A0N0CFX4</accession>
<evidence type="ECO:0000256" key="1">
    <source>
        <dbReference type="PROSITE-ProRule" id="PRU00169"/>
    </source>
</evidence>
<feature type="domain" description="HTH LytTR-type" evidence="3">
    <location>
        <begin position="142"/>
        <end position="249"/>
    </location>
</feature>
<dbReference type="RefSeq" id="WP_053974548.1">
    <property type="nucleotide sequence ID" value="NZ_FNUE01000002.1"/>
</dbReference>
<dbReference type="GO" id="GO:0003677">
    <property type="term" value="F:DNA binding"/>
    <property type="evidence" value="ECO:0007669"/>
    <property type="project" value="InterPro"/>
</dbReference>
<comment type="caution">
    <text evidence="4">The sequence shown here is derived from an EMBL/GenBank/DDBJ whole genome shotgun (WGS) entry which is preliminary data.</text>
</comment>
<dbReference type="PANTHER" id="PTHR37299:SF1">
    <property type="entry name" value="STAGE 0 SPORULATION PROTEIN A HOMOLOG"/>
    <property type="match status" value="1"/>
</dbReference>
<reference evidence="4 6" key="1">
    <citation type="submission" date="2015-07" db="EMBL/GenBank/DDBJ databases">
        <title>Genome of Polaribacter dokdonenesis DSW-5, isolated from seawater off Dokdo in Korea.</title>
        <authorList>
            <person name="Yoon K."/>
            <person name="Song J.Y."/>
            <person name="Kim J.F."/>
        </authorList>
    </citation>
    <scope>NUCLEOTIDE SEQUENCE [LARGE SCALE GENOMIC DNA]</scope>
    <source>
        <strain evidence="4 6">DSW-5</strain>
    </source>
</reference>
<dbReference type="STRING" id="1300348.I602_2007"/>
<dbReference type="AlphaFoldDB" id="A0A0N0CFX4"/>
<dbReference type="InterPro" id="IPR007492">
    <property type="entry name" value="LytTR_DNA-bd_dom"/>
</dbReference>
<dbReference type="PANTHER" id="PTHR37299">
    <property type="entry name" value="TRANSCRIPTIONAL REGULATOR-RELATED"/>
    <property type="match status" value="1"/>
</dbReference>
<reference evidence="5 7" key="2">
    <citation type="submission" date="2016-10" db="EMBL/GenBank/DDBJ databases">
        <authorList>
            <person name="Varghese N."/>
            <person name="Submissions S."/>
        </authorList>
    </citation>
    <scope>NUCLEOTIDE SEQUENCE [LARGE SCALE GENOMIC DNA]</scope>
    <source>
        <strain evidence="5 7">DSW-5</strain>
    </source>
</reference>
<proteinExistence type="predicted"/>
<evidence type="ECO:0000259" key="3">
    <source>
        <dbReference type="PROSITE" id="PS50930"/>
    </source>
</evidence>
<dbReference type="SMART" id="SM00850">
    <property type="entry name" value="LytTR"/>
    <property type="match status" value="1"/>
</dbReference>
<dbReference type="OrthoDB" id="2168082at2"/>
<dbReference type="PROSITE" id="PS50110">
    <property type="entry name" value="RESPONSE_REGULATORY"/>
    <property type="match status" value="1"/>
</dbReference>
<dbReference type="EMBL" id="FNUE01000002">
    <property type="protein sequence ID" value="SEE45718.1"/>
    <property type="molecule type" value="Genomic_DNA"/>
</dbReference>
<feature type="modified residue" description="4-aspartylphosphate" evidence="1">
    <location>
        <position position="55"/>
    </location>
</feature>
<dbReference type="SMART" id="SM00448">
    <property type="entry name" value="REC"/>
    <property type="match status" value="1"/>
</dbReference>
<dbReference type="EMBL" id="LGBR01000001">
    <property type="protein sequence ID" value="KOY52447.1"/>
    <property type="molecule type" value="Genomic_DNA"/>
</dbReference>
<dbReference type="Proteomes" id="UP000037716">
    <property type="component" value="Unassembled WGS sequence"/>
</dbReference>
<evidence type="ECO:0000313" key="4">
    <source>
        <dbReference type="EMBL" id="KOY52447.1"/>
    </source>
</evidence>
<dbReference type="Proteomes" id="UP000183071">
    <property type="component" value="Unassembled WGS sequence"/>
</dbReference>
<protein>
    <submittedName>
        <fullName evidence="4">Putative two-component response regulator autolysis regulator LytR</fullName>
    </submittedName>
    <submittedName>
        <fullName evidence="5">Two component transcriptional regulator, LytTR family</fullName>
    </submittedName>
</protein>
<keyword evidence="7" id="KW-1185">Reference proteome</keyword>
<dbReference type="InterPro" id="IPR046947">
    <property type="entry name" value="LytR-like"/>
</dbReference>
<dbReference type="Pfam" id="PF00072">
    <property type="entry name" value="Response_reg"/>
    <property type="match status" value="1"/>
</dbReference>
<dbReference type="Pfam" id="PF04397">
    <property type="entry name" value="LytTR"/>
    <property type="match status" value="1"/>
</dbReference>
<evidence type="ECO:0000259" key="2">
    <source>
        <dbReference type="PROSITE" id="PS50110"/>
    </source>
</evidence>
<feature type="domain" description="Response regulatory" evidence="2">
    <location>
        <begin position="2"/>
        <end position="115"/>
    </location>
</feature>
<dbReference type="InterPro" id="IPR011006">
    <property type="entry name" value="CheY-like_superfamily"/>
</dbReference>
<dbReference type="SUPFAM" id="SSF52172">
    <property type="entry name" value="CheY-like"/>
    <property type="match status" value="1"/>
</dbReference>
<sequence length="250" mass="28962">MKIVIVEDEQLAAEKLERYLLKYNTENKIVVVLTSITDAVSWFNTNIDYDVIFMDIQLTDGLSFEIFNQTKINKPVIFSTAFDEYAVDAFKVNSIDYILKPITFTDISKAMNKLKQMQSIFSSESIAVITNDLQKKKTKDRFLVRLGNHIHSIKTEDIALFYAEGRTVYLITKEQKRFILDFKLEDVHNLLSSQSFFRVNRSFIVNINSIKDVLVFSNSRLKITSKVNVDKEIIVSREKVSAFKTWLEGI</sequence>